<dbReference type="InterPro" id="IPR046335">
    <property type="entry name" value="LacI/GalR-like_sensor"/>
</dbReference>
<sequence length="343" mass="38382">MNPDVATIKDVAKKANVSVSVVSKSFNNYKDVKEETRQRVLAVAQELNYSPNINAKNLSSKKQMTFGLISSGVLNDNEKDNNAFDIFKGVYQAISDSRFELSIYLIDSQQQKQQSYVQYCRERNIGGAILQGIRTDDQYYKELIDTSLPCVVLDIMNDTSNSLIGTVSIDNAAAGEEIATHLLEKNHRDICLITGTAETYVNKERMKGVERALQAYGMSLDDVGVVDACFSEDKAYELVTAYLQQHRPTAFLCFSDLMAIGVMKAVKEAGLQIPQDVSITGFDDLVFSSYTQPALTTIRQDFVEIGRTAAQLLQDIKEHKNKQQHVWVEHQLIERDSVKTLAI</sequence>
<dbReference type="PANTHER" id="PTHR30146">
    <property type="entry name" value="LACI-RELATED TRANSCRIPTIONAL REPRESSOR"/>
    <property type="match status" value="1"/>
</dbReference>
<keyword evidence="2 5" id="KW-0238">DNA-binding</keyword>
<proteinExistence type="predicted"/>
<evidence type="ECO:0000313" key="6">
    <source>
        <dbReference type="Proteomes" id="UP001595932"/>
    </source>
</evidence>
<dbReference type="CDD" id="cd01392">
    <property type="entry name" value="HTH_LacI"/>
    <property type="match status" value="1"/>
</dbReference>
<dbReference type="PROSITE" id="PS50932">
    <property type="entry name" value="HTH_LACI_2"/>
    <property type="match status" value="1"/>
</dbReference>
<keyword evidence="3" id="KW-0804">Transcription</keyword>
<dbReference type="SUPFAM" id="SSF53822">
    <property type="entry name" value="Periplasmic binding protein-like I"/>
    <property type="match status" value="1"/>
</dbReference>
<keyword evidence="6" id="KW-1185">Reference proteome</keyword>
<dbReference type="SUPFAM" id="SSF47413">
    <property type="entry name" value="lambda repressor-like DNA-binding domains"/>
    <property type="match status" value="1"/>
</dbReference>
<dbReference type="Gene3D" id="1.10.260.40">
    <property type="entry name" value="lambda repressor-like DNA-binding domains"/>
    <property type="match status" value="1"/>
</dbReference>
<dbReference type="SMART" id="SM00354">
    <property type="entry name" value="HTH_LACI"/>
    <property type="match status" value="1"/>
</dbReference>
<protein>
    <submittedName>
        <fullName evidence="5">LacI family DNA-binding transcriptional regulator</fullName>
    </submittedName>
</protein>
<dbReference type="PANTHER" id="PTHR30146:SF109">
    <property type="entry name" value="HTH-TYPE TRANSCRIPTIONAL REGULATOR GALS"/>
    <property type="match status" value="1"/>
</dbReference>
<dbReference type="Proteomes" id="UP001595932">
    <property type="component" value="Unassembled WGS sequence"/>
</dbReference>
<accession>A0ABV9MDZ9</accession>
<dbReference type="GO" id="GO:0003677">
    <property type="term" value="F:DNA binding"/>
    <property type="evidence" value="ECO:0007669"/>
    <property type="project" value="UniProtKB-KW"/>
</dbReference>
<feature type="domain" description="HTH lacI-type" evidence="4">
    <location>
        <begin position="6"/>
        <end position="60"/>
    </location>
</feature>
<keyword evidence="1" id="KW-0805">Transcription regulation</keyword>
<dbReference type="EMBL" id="JBHSGL010000015">
    <property type="protein sequence ID" value="MFC4714096.1"/>
    <property type="molecule type" value="Genomic_DNA"/>
</dbReference>
<gene>
    <name evidence="5" type="ORF">ACFO5U_14705</name>
</gene>
<dbReference type="Gene3D" id="3.40.50.2300">
    <property type="match status" value="2"/>
</dbReference>
<name>A0ABV9MDZ9_9BACL</name>
<dbReference type="Pfam" id="PF00356">
    <property type="entry name" value="LacI"/>
    <property type="match status" value="1"/>
</dbReference>
<dbReference type="InterPro" id="IPR000843">
    <property type="entry name" value="HTH_LacI"/>
</dbReference>
<dbReference type="InterPro" id="IPR010982">
    <property type="entry name" value="Lambda_DNA-bd_dom_sf"/>
</dbReference>
<evidence type="ECO:0000259" key="4">
    <source>
        <dbReference type="PROSITE" id="PS50932"/>
    </source>
</evidence>
<dbReference type="Pfam" id="PF13377">
    <property type="entry name" value="Peripla_BP_3"/>
    <property type="match status" value="1"/>
</dbReference>
<evidence type="ECO:0000313" key="5">
    <source>
        <dbReference type="EMBL" id="MFC4714096.1"/>
    </source>
</evidence>
<reference evidence="6" key="1">
    <citation type="journal article" date="2019" name="Int. J. Syst. Evol. Microbiol.">
        <title>The Global Catalogue of Microorganisms (GCM) 10K type strain sequencing project: providing services to taxonomists for standard genome sequencing and annotation.</title>
        <authorList>
            <consortium name="The Broad Institute Genomics Platform"/>
            <consortium name="The Broad Institute Genome Sequencing Center for Infectious Disease"/>
            <person name="Wu L."/>
            <person name="Ma J."/>
        </authorList>
    </citation>
    <scope>NUCLEOTIDE SEQUENCE [LARGE SCALE GENOMIC DNA]</scope>
    <source>
        <strain evidence="6">CGMCC 1.12151</strain>
    </source>
</reference>
<organism evidence="5 6">
    <name type="scientific">Planococcus dechangensis</name>
    <dbReference type="NCBI Taxonomy" id="1176255"/>
    <lineage>
        <taxon>Bacteria</taxon>
        <taxon>Bacillati</taxon>
        <taxon>Bacillota</taxon>
        <taxon>Bacilli</taxon>
        <taxon>Bacillales</taxon>
        <taxon>Caryophanaceae</taxon>
        <taxon>Planococcus</taxon>
    </lineage>
</organism>
<dbReference type="InterPro" id="IPR028082">
    <property type="entry name" value="Peripla_BP_I"/>
</dbReference>
<evidence type="ECO:0000256" key="1">
    <source>
        <dbReference type="ARBA" id="ARBA00023015"/>
    </source>
</evidence>
<evidence type="ECO:0000256" key="2">
    <source>
        <dbReference type="ARBA" id="ARBA00023125"/>
    </source>
</evidence>
<dbReference type="CDD" id="cd06267">
    <property type="entry name" value="PBP1_LacI_sugar_binding-like"/>
    <property type="match status" value="1"/>
</dbReference>
<comment type="caution">
    <text evidence="5">The sequence shown here is derived from an EMBL/GenBank/DDBJ whole genome shotgun (WGS) entry which is preliminary data.</text>
</comment>
<evidence type="ECO:0000256" key="3">
    <source>
        <dbReference type="ARBA" id="ARBA00023163"/>
    </source>
</evidence>